<dbReference type="SUPFAM" id="SSF51101">
    <property type="entry name" value="Mannose-binding lectins"/>
    <property type="match status" value="1"/>
</dbReference>
<evidence type="ECO:0000313" key="2">
    <source>
        <dbReference type="Proteomes" id="UP000245910"/>
    </source>
</evidence>
<keyword evidence="2" id="KW-1185">Reference proteome</keyword>
<dbReference type="EMBL" id="LN649230">
    <property type="protein sequence ID" value="CEI61276.1"/>
    <property type="molecule type" value="Genomic_DNA"/>
</dbReference>
<reference evidence="2" key="1">
    <citation type="submission" date="2014-10" db="EMBL/GenBank/DDBJ databases">
        <authorList>
            <person name="King R."/>
        </authorList>
    </citation>
    <scope>NUCLEOTIDE SEQUENCE [LARGE SCALE GENOMIC DNA]</scope>
    <source>
        <strain evidence="2">A3/5</strain>
    </source>
</reference>
<dbReference type="AlphaFoldDB" id="A0A2L2TE45"/>
<name>A0A2L2TE45_9HYPO</name>
<proteinExistence type="predicted"/>
<dbReference type="Proteomes" id="UP000245910">
    <property type="component" value="Chromosome II"/>
</dbReference>
<accession>A0A2L2TE45</accession>
<organism evidence="1 2">
    <name type="scientific">Fusarium venenatum</name>
    <dbReference type="NCBI Taxonomy" id="56646"/>
    <lineage>
        <taxon>Eukaryota</taxon>
        <taxon>Fungi</taxon>
        <taxon>Dikarya</taxon>
        <taxon>Ascomycota</taxon>
        <taxon>Pezizomycotina</taxon>
        <taxon>Sordariomycetes</taxon>
        <taxon>Hypocreomycetidae</taxon>
        <taxon>Hypocreales</taxon>
        <taxon>Nectriaceae</taxon>
        <taxon>Fusarium</taxon>
    </lineage>
</organism>
<evidence type="ECO:0000313" key="1">
    <source>
        <dbReference type="EMBL" id="CEI61276.1"/>
    </source>
</evidence>
<dbReference type="InterPro" id="IPR036404">
    <property type="entry name" value="Jacalin-like_lectin_dom_sf"/>
</dbReference>
<dbReference type="STRING" id="56646.A0A2L2TE45"/>
<sequence>MDLMSMDRTTLTEELDKVKKKKDAIFSQPRRLCLEDLRCRLCLFNLEEDDMVVARVSDTPKEKFSQEFTFSIMHHTYDSVNHIRIHACRRPCEKRGRLTPFFHAECWKFKQRDVFRVVSTGCFRFEPTVHEQNRRFTRIKHSLARRLDGIFQVKLPAEVLDTIAEMLVHECATITNEEQSLGRGEDARTIRLDSAVYATYSVVDGVRYVKSLTNSPVPDREEYTQLSKEGYTHSRLYIAHDFRGVRAIRLDPSHVPLSGPGPITDCYWRNIPDAEKMVIHENGLMIWGIDVPREPHPRISDDTQWANLEHPSNIVDLLNMTKGLNNDNRNVRMASFDYNAEGITGYTVVTDGHRTATVHAHRSGEKARFYDEIEHSWPCGFFIYMPLDEGEYLTEIYRRHGKDPYSDEESLGSFVFVTNKGRTRLFGAARSLVDITAFHQLATLSPNGSQIYINDWAYDFIDQIRYIAFSEGLSSLEEKPIPSSLVPDFPSICTKTNGPWFKSSCSMKDISEITLCRDSSFPHRPIIGMLVYYGNGHRECLGRFRFDKTLEKFRLDWNTDLYVGSGRNIWSFLYVEQILTSPRYDKAHLRWMKLPRDGILEWWNSYQHSVLRHGLENITNLGSERL</sequence>
<protein>
    <submittedName>
        <fullName evidence="1">Uncharacterized protein</fullName>
    </submittedName>
</protein>